<dbReference type="InterPro" id="IPR035500">
    <property type="entry name" value="NHR-like_dom_sf"/>
</dbReference>
<feature type="domain" description="NR LBD" evidence="6">
    <location>
        <begin position="100"/>
        <end position="314"/>
    </location>
</feature>
<dbReference type="GO" id="GO:0006355">
    <property type="term" value="P:regulation of DNA-templated transcription"/>
    <property type="evidence" value="ECO:0007669"/>
    <property type="project" value="InterPro"/>
</dbReference>
<dbReference type="PROSITE" id="PS51843">
    <property type="entry name" value="NR_LBD"/>
    <property type="match status" value="1"/>
</dbReference>
<keyword evidence="7" id="KW-1185">Reference proteome</keyword>
<dbReference type="PANTHER" id="PTHR46397">
    <property type="entry name" value="NUCLEAR HORMONE RECEPTOR FAMILY-RELATED"/>
    <property type="match status" value="1"/>
</dbReference>
<dbReference type="Pfam" id="PF00104">
    <property type="entry name" value="Hormone_recep"/>
    <property type="match status" value="1"/>
</dbReference>
<dbReference type="SUPFAM" id="SSF48508">
    <property type="entry name" value="Nuclear receptor ligand-binding domain"/>
    <property type="match status" value="1"/>
</dbReference>
<keyword evidence="3" id="KW-0804">Transcription</keyword>
<dbReference type="InterPro" id="IPR000536">
    <property type="entry name" value="Nucl_hrmn_rcpt_lig-bd"/>
</dbReference>
<dbReference type="Gene3D" id="1.10.565.10">
    <property type="entry name" value="Retinoid X Receptor"/>
    <property type="match status" value="1"/>
</dbReference>
<evidence type="ECO:0000313" key="8">
    <source>
        <dbReference type="WBParaSite" id="Csp11.Scaffold590.g5103.t1"/>
    </source>
</evidence>
<keyword evidence="4" id="KW-0675">Receptor</keyword>
<dbReference type="SMART" id="SM00430">
    <property type="entry name" value="HOLI"/>
    <property type="match status" value="1"/>
</dbReference>
<evidence type="ECO:0000256" key="3">
    <source>
        <dbReference type="ARBA" id="ARBA00023163"/>
    </source>
</evidence>
<dbReference type="AlphaFoldDB" id="A0A1I7TEB5"/>
<keyword evidence="5" id="KW-0539">Nucleus</keyword>
<dbReference type="Gene3D" id="3.30.50.10">
    <property type="entry name" value="Erythroid Transcription Factor GATA-1, subunit A"/>
    <property type="match status" value="1"/>
</dbReference>
<protein>
    <submittedName>
        <fullName evidence="8">NR LBD domain-containing protein</fullName>
    </submittedName>
</protein>
<dbReference type="Proteomes" id="UP000095282">
    <property type="component" value="Unplaced"/>
</dbReference>
<dbReference type="InterPro" id="IPR013088">
    <property type="entry name" value="Znf_NHR/GATA"/>
</dbReference>
<evidence type="ECO:0000256" key="1">
    <source>
        <dbReference type="ARBA" id="ARBA00005993"/>
    </source>
</evidence>
<dbReference type="STRING" id="1561998.A0A1I7TEB5"/>
<evidence type="ECO:0000256" key="4">
    <source>
        <dbReference type="ARBA" id="ARBA00023170"/>
    </source>
</evidence>
<name>A0A1I7TEB5_9PELO</name>
<evidence type="ECO:0000313" key="7">
    <source>
        <dbReference type="Proteomes" id="UP000095282"/>
    </source>
</evidence>
<organism evidence="7 8">
    <name type="scientific">Caenorhabditis tropicalis</name>
    <dbReference type="NCBI Taxonomy" id="1561998"/>
    <lineage>
        <taxon>Eukaryota</taxon>
        <taxon>Metazoa</taxon>
        <taxon>Ecdysozoa</taxon>
        <taxon>Nematoda</taxon>
        <taxon>Chromadorea</taxon>
        <taxon>Rhabditida</taxon>
        <taxon>Rhabditina</taxon>
        <taxon>Rhabditomorpha</taxon>
        <taxon>Rhabditoidea</taxon>
        <taxon>Rhabditidae</taxon>
        <taxon>Peloderinae</taxon>
        <taxon>Caenorhabditis</taxon>
    </lineage>
</organism>
<dbReference type="PANTHER" id="PTHR46397:SF4">
    <property type="entry name" value="NR LBD DOMAIN-CONTAINING PROTEIN-RELATED"/>
    <property type="match status" value="1"/>
</dbReference>
<reference evidence="8" key="1">
    <citation type="submission" date="2016-11" db="UniProtKB">
        <authorList>
            <consortium name="WormBaseParasite"/>
        </authorList>
    </citation>
    <scope>IDENTIFICATION</scope>
</reference>
<keyword evidence="2" id="KW-0805">Transcription regulation</keyword>
<comment type="similarity">
    <text evidence="1">Belongs to the nuclear hormone receptor family.</text>
</comment>
<dbReference type="GO" id="GO:0008270">
    <property type="term" value="F:zinc ion binding"/>
    <property type="evidence" value="ECO:0007669"/>
    <property type="project" value="InterPro"/>
</dbReference>
<proteinExistence type="inferred from homology"/>
<sequence>MSRVWNRKSELPLRIDYLRFICRSCRFDKCEAVGMKRTMVQPKRNDNKLPKYVLESRKEGIREVVRGYITSAYSNPVEAKKEEMEEEEEEDTVEGGYSTILNVKYEDLLMYYVEEIKNSVENRHVEMEEQTPYHQFLSTKKRTDQLALDICTTCPGTDLLESHDIGILYRYCSFASLWMDSAWITAGRNEFHVDEEISEDPLSQFIHQFQSTITCQLARLKLDLFEYAALKAFCIWKLAIMDSTLTLKIVAGEQYLGVTSALSTYYQNSKNMEPFEMATRLADITLLIAPIFNIYREMLKLYHNLQIEDCLVEE</sequence>
<dbReference type="eggNOG" id="KOG3575">
    <property type="taxonomic scope" value="Eukaryota"/>
</dbReference>
<dbReference type="SUPFAM" id="SSF57716">
    <property type="entry name" value="Glucocorticoid receptor-like (DNA-binding domain)"/>
    <property type="match status" value="1"/>
</dbReference>
<dbReference type="WBParaSite" id="Csp11.Scaffold590.g5103.t1">
    <property type="protein sequence ID" value="Csp11.Scaffold590.g5103.t1"/>
    <property type="gene ID" value="Csp11.Scaffold590.g5103"/>
</dbReference>
<evidence type="ECO:0000256" key="2">
    <source>
        <dbReference type="ARBA" id="ARBA00023015"/>
    </source>
</evidence>
<evidence type="ECO:0000259" key="6">
    <source>
        <dbReference type="PROSITE" id="PS51843"/>
    </source>
</evidence>
<evidence type="ECO:0000256" key="5">
    <source>
        <dbReference type="ARBA" id="ARBA00023242"/>
    </source>
</evidence>
<accession>A0A1I7TEB5</accession>